<dbReference type="EMBL" id="JASNJD010000007">
    <property type="protein sequence ID" value="MDK3018208.1"/>
    <property type="molecule type" value="Genomic_DNA"/>
</dbReference>
<keyword evidence="4 5" id="KW-0472">Membrane</keyword>
<evidence type="ECO:0000256" key="4">
    <source>
        <dbReference type="ARBA" id="ARBA00023136"/>
    </source>
</evidence>
<evidence type="ECO:0000256" key="3">
    <source>
        <dbReference type="ARBA" id="ARBA00022989"/>
    </source>
</evidence>
<reference evidence="6 7" key="1">
    <citation type="submission" date="2023-05" db="EMBL/GenBank/DDBJ databases">
        <title>Pseudodonghicola sp. nov.</title>
        <authorList>
            <person name="Huang J."/>
        </authorList>
    </citation>
    <scope>NUCLEOTIDE SEQUENCE [LARGE SCALE GENOMIC DNA]</scope>
    <source>
        <strain evidence="6 7">IC7</strain>
    </source>
</reference>
<evidence type="ECO:0000256" key="5">
    <source>
        <dbReference type="SAM" id="Phobius"/>
    </source>
</evidence>
<comment type="subcellular location">
    <subcellularLocation>
        <location evidence="1">Membrane</location>
        <topology evidence="1">Multi-pass membrane protein</topology>
    </subcellularLocation>
</comment>
<dbReference type="RefSeq" id="WP_284481024.1">
    <property type="nucleotide sequence ID" value="NZ_JASNJD010000007.1"/>
</dbReference>
<protein>
    <recommendedName>
        <fullName evidence="8">ABC transporter permease subunit</fullName>
    </recommendedName>
</protein>
<evidence type="ECO:0000313" key="7">
    <source>
        <dbReference type="Proteomes" id="UP001243757"/>
    </source>
</evidence>
<evidence type="ECO:0000256" key="1">
    <source>
        <dbReference type="ARBA" id="ARBA00004141"/>
    </source>
</evidence>
<feature type="transmembrane region" description="Helical" evidence="5">
    <location>
        <begin position="175"/>
        <end position="200"/>
    </location>
</feature>
<dbReference type="Gene3D" id="1.10.3720.10">
    <property type="entry name" value="MetI-like"/>
    <property type="match status" value="1"/>
</dbReference>
<dbReference type="Proteomes" id="UP001243757">
    <property type="component" value="Unassembled WGS sequence"/>
</dbReference>
<name>A0ABT7F0S0_9RHOB</name>
<organism evidence="6 7">
    <name type="scientific">Pseudodonghicola flavimaris</name>
    <dbReference type="NCBI Taxonomy" id="3050036"/>
    <lineage>
        <taxon>Bacteria</taxon>
        <taxon>Pseudomonadati</taxon>
        <taxon>Pseudomonadota</taxon>
        <taxon>Alphaproteobacteria</taxon>
        <taxon>Rhodobacterales</taxon>
        <taxon>Paracoccaceae</taxon>
        <taxon>Pseudodonghicola</taxon>
    </lineage>
</organism>
<evidence type="ECO:0000313" key="6">
    <source>
        <dbReference type="EMBL" id="MDK3018208.1"/>
    </source>
</evidence>
<feature type="transmembrane region" description="Helical" evidence="5">
    <location>
        <begin position="128"/>
        <end position="155"/>
    </location>
</feature>
<evidence type="ECO:0000256" key="2">
    <source>
        <dbReference type="ARBA" id="ARBA00022692"/>
    </source>
</evidence>
<feature type="transmembrane region" description="Helical" evidence="5">
    <location>
        <begin position="55"/>
        <end position="75"/>
    </location>
</feature>
<sequence>MSMIAELLQSGYPRDLASAMVVNFRIAGLALAMGLALGLPLALARAGGRAWRHAVAPVLGLMRAAPTFVVMFYLLNVVPRDFSLGGVSLAPSGPMIVALSLVPYAAAYAADNGGEALRSLRRGSLDGALLFVPNIVRAFFVLVMSSSTGAAIGVNEGVAVVLREADRWNTLGDKLIVFAIGVIAFGLVFQSGFALMRLAVARLGRRHRARIRSG</sequence>
<comment type="caution">
    <text evidence="6">The sequence shown here is derived from an EMBL/GenBank/DDBJ whole genome shotgun (WGS) entry which is preliminary data.</text>
</comment>
<dbReference type="SUPFAM" id="SSF161098">
    <property type="entry name" value="MetI-like"/>
    <property type="match status" value="1"/>
</dbReference>
<feature type="transmembrane region" description="Helical" evidence="5">
    <location>
        <begin position="20"/>
        <end position="43"/>
    </location>
</feature>
<gene>
    <name evidence="6" type="ORF">QO033_11015</name>
</gene>
<keyword evidence="2 5" id="KW-0812">Transmembrane</keyword>
<feature type="transmembrane region" description="Helical" evidence="5">
    <location>
        <begin position="87"/>
        <end position="107"/>
    </location>
</feature>
<keyword evidence="7" id="KW-1185">Reference proteome</keyword>
<evidence type="ECO:0008006" key="8">
    <source>
        <dbReference type="Google" id="ProtNLM"/>
    </source>
</evidence>
<accession>A0ABT7F0S0</accession>
<proteinExistence type="predicted"/>
<keyword evidence="3 5" id="KW-1133">Transmembrane helix</keyword>
<dbReference type="InterPro" id="IPR035906">
    <property type="entry name" value="MetI-like_sf"/>
</dbReference>